<proteinExistence type="predicted"/>
<name>A0A2V4BAZ6_9PSEU</name>
<keyword evidence="2" id="KW-1185">Reference proteome</keyword>
<accession>A0A2V4BAZ6</accession>
<dbReference type="OrthoDB" id="9802256at2"/>
<dbReference type="Pfam" id="PF07040">
    <property type="entry name" value="DUF1326"/>
    <property type="match status" value="1"/>
</dbReference>
<dbReference type="PIRSF" id="PIRSF033303">
    <property type="entry name" value="UCP033303"/>
    <property type="match status" value="1"/>
</dbReference>
<gene>
    <name evidence="1" type="ORF">BAY60_10350</name>
</gene>
<protein>
    <submittedName>
        <fullName evidence="1">Uncharacterized protein</fullName>
    </submittedName>
</protein>
<organism evidence="1 2">
    <name type="scientific">Prauserella muralis</name>
    <dbReference type="NCBI Taxonomy" id="588067"/>
    <lineage>
        <taxon>Bacteria</taxon>
        <taxon>Bacillati</taxon>
        <taxon>Actinomycetota</taxon>
        <taxon>Actinomycetes</taxon>
        <taxon>Pseudonocardiales</taxon>
        <taxon>Pseudonocardiaceae</taxon>
        <taxon>Prauserella</taxon>
    </lineage>
</organism>
<dbReference type="EMBL" id="MASW01000002">
    <property type="protein sequence ID" value="PXY26899.1"/>
    <property type="molecule type" value="Genomic_DNA"/>
</dbReference>
<dbReference type="RefSeq" id="WP_112280897.1">
    <property type="nucleotide sequence ID" value="NZ_MASW01000002.1"/>
</dbReference>
<dbReference type="AlphaFoldDB" id="A0A2V4BAZ6"/>
<evidence type="ECO:0000313" key="2">
    <source>
        <dbReference type="Proteomes" id="UP000249915"/>
    </source>
</evidence>
<evidence type="ECO:0000313" key="1">
    <source>
        <dbReference type="EMBL" id="PXY26899.1"/>
    </source>
</evidence>
<comment type="caution">
    <text evidence="1">The sequence shown here is derived from an EMBL/GenBank/DDBJ whole genome shotgun (WGS) entry which is preliminary data.</text>
</comment>
<reference evidence="1 2" key="1">
    <citation type="submission" date="2016-07" db="EMBL/GenBank/DDBJ databases">
        <title>Draft genome sequence of Prauserella muralis DSM 45305, isolated from a mould-covered wall in an indoor environment.</title>
        <authorList>
            <person name="Ruckert C."/>
            <person name="Albersmeier A."/>
            <person name="Jiang C.-L."/>
            <person name="Jiang Y."/>
            <person name="Kalinowski J."/>
            <person name="Schneider O."/>
            <person name="Winkler A."/>
            <person name="Zotchev S.B."/>
        </authorList>
    </citation>
    <scope>NUCLEOTIDE SEQUENCE [LARGE SCALE GENOMIC DNA]</scope>
    <source>
        <strain evidence="1 2">DSM 45305</strain>
    </source>
</reference>
<dbReference type="InterPro" id="IPR009758">
    <property type="entry name" value="DUF1326"/>
</dbReference>
<dbReference type="InterPro" id="IPR014581">
    <property type="entry name" value="UCP033303"/>
</dbReference>
<sequence>MGTPAVQQWHLKGEWFDACKCAIPCPCSFAQPPTYGDCDGVLVWHIREGNYGDVRLDGLNVVMLGSFVGNVWAEHSDAFAAVFLDEAADDRQREALQTIFGGQAGGWPAEFGAMFGAEIRGMEVVPIHATIADDHATWSVDIPGKARATVEALSGPTAAEGARVEVHNLPGAEVGPGQPPAVWGRVTDEQADAYGFTWQRSGNSSKLIPFDWTGPDES</sequence>
<dbReference type="Proteomes" id="UP000249915">
    <property type="component" value="Unassembled WGS sequence"/>
</dbReference>